<dbReference type="Proteomes" id="UP000481861">
    <property type="component" value="Unassembled WGS sequence"/>
</dbReference>
<gene>
    <name evidence="2" type="ORF">BDV95DRAFT_608436</name>
</gene>
<proteinExistence type="predicted"/>
<evidence type="ECO:0000313" key="2">
    <source>
        <dbReference type="EMBL" id="KAF2869592.1"/>
    </source>
</evidence>
<evidence type="ECO:0000313" key="3">
    <source>
        <dbReference type="Proteomes" id="UP000481861"/>
    </source>
</evidence>
<dbReference type="EMBL" id="JAADJZ010000015">
    <property type="protein sequence ID" value="KAF2869592.1"/>
    <property type="molecule type" value="Genomic_DNA"/>
</dbReference>
<accession>A0A7C8I6P6</accession>
<dbReference type="OrthoDB" id="3822532at2759"/>
<reference evidence="2 3" key="1">
    <citation type="submission" date="2020-01" db="EMBL/GenBank/DDBJ databases">
        <authorList>
            <consortium name="DOE Joint Genome Institute"/>
            <person name="Haridas S."/>
            <person name="Albert R."/>
            <person name="Binder M."/>
            <person name="Bloem J."/>
            <person name="Labutti K."/>
            <person name="Salamov A."/>
            <person name="Andreopoulos B."/>
            <person name="Baker S.E."/>
            <person name="Barry K."/>
            <person name="Bills G."/>
            <person name="Bluhm B.H."/>
            <person name="Cannon C."/>
            <person name="Castanera R."/>
            <person name="Culley D.E."/>
            <person name="Daum C."/>
            <person name="Ezra D."/>
            <person name="Gonzalez J.B."/>
            <person name="Henrissat B."/>
            <person name="Kuo A."/>
            <person name="Liang C."/>
            <person name="Lipzen A."/>
            <person name="Lutzoni F."/>
            <person name="Magnuson J."/>
            <person name="Mondo S."/>
            <person name="Nolan M."/>
            <person name="Ohm R."/>
            <person name="Pangilinan J."/>
            <person name="Park H.-J.H."/>
            <person name="Ramirez L."/>
            <person name="Alfaro M."/>
            <person name="Sun H."/>
            <person name="Tritt A."/>
            <person name="Yoshinaga Y."/>
            <person name="Zwiers L.-H.L."/>
            <person name="Turgeon B.G."/>
            <person name="Goodwin S.B."/>
            <person name="Spatafora J.W."/>
            <person name="Crous P.W."/>
            <person name="Grigoriev I.V."/>
        </authorList>
    </citation>
    <scope>NUCLEOTIDE SEQUENCE [LARGE SCALE GENOMIC DNA]</scope>
    <source>
        <strain evidence="2 3">CBS 611.86</strain>
    </source>
</reference>
<feature type="compositionally biased region" description="Low complexity" evidence="1">
    <location>
        <begin position="7"/>
        <end position="17"/>
    </location>
</feature>
<sequence>MSDEQPSKQPSKQSSEQPPVPDFAAGQEFETEEVTLENGTKYTIGRPKGSAVAYEKAQAAKAAKEDDDADVLDSHGPSFELDVDWRAGSGGPTDSGFRSRTGISQYHVPIGGVLYKYRVWITTDQSYYYEFQDEGHQSYPLDVVLNGSHYVDYNSKQPNIIKVRGS</sequence>
<dbReference type="AlphaFoldDB" id="A0A7C8I6P6"/>
<evidence type="ECO:0000256" key="1">
    <source>
        <dbReference type="SAM" id="MobiDB-lite"/>
    </source>
</evidence>
<feature type="region of interest" description="Disordered" evidence="1">
    <location>
        <begin position="62"/>
        <end position="96"/>
    </location>
</feature>
<keyword evidence="3" id="KW-1185">Reference proteome</keyword>
<name>A0A7C8I6P6_9PLEO</name>
<protein>
    <submittedName>
        <fullName evidence="2">Uncharacterized protein</fullName>
    </submittedName>
</protein>
<organism evidence="2 3">
    <name type="scientific">Massariosphaeria phaeospora</name>
    <dbReference type="NCBI Taxonomy" id="100035"/>
    <lineage>
        <taxon>Eukaryota</taxon>
        <taxon>Fungi</taxon>
        <taxon>Dikarya</taxon>
        <taxon>Ascomycota</taxon>
        <taxon>Pezizomycotina</taxon>
        <taxon>Dothideomycetes</taxon>
        <taxon>Pleosporomycetidae</taxon>
        <taxon>Pleosporales</taxon>
        <taxon>Pleosporales incertae sedis</taxon>
        <taxon>Massariosphaeria</taxon>
    </lineage>
</organism>
<feature type="region of interest" description="Disordered" evidence="1">
    <location>
        <begin position="1"/>
        <end position="49"/>
    </location>
</feature>
<comment type="caution">
    <text evidence="2">The sequence shown here is derived from an EMBL/GenBank/DDBJ whole genome shotgun (WGS) entry which is preliminary data.</text>
</comment>